<sequence>MALTFADTHNMIAYLTKSDASEGFDQILDFLNASAIQYALTEKVIITEDIVCQALRLDDAESIDCLSNEEIFTELARMGTAWNEFSSFMASAVIYLATVGYLSSHTTKYSSPALTQKAAKDVANVVDDDVDDVVAEDAVEPTQPSPTPPQKLPSTSQVAPTPPPSPIAQPSSPPQQQQPSHNAAISMDLFNTLLETCITLTRKVEALEQDKVAQALEIIKLKQRVKKLERKNKLKVSGLRRLEKVLSMPDLGVTTGKLMTKVVTAAATTAASTITAAPSAARTRKWVVIRDPEETATPSTIVHSELKSKDKGKGILVEEPKPLKKQAQIEQDEAYARVLEAELNKNIIWDDVIEQVKRKGKEDNAVLRYQALKRKPQTKAQARKNMMKYFNSSVAFLEKSKEQLEEEESITLKRKTKSSEEKAVKAKAK</sequence>
<accession>A0A699GSE3</accession>
<organism evidence="3">
    <name type="scientific">Tanacetum cinerariifolium</name>
    <name type="common">Dalmatian daisy</name>
    <name type="synonym">Chrysanthemum cinerariifolium</name>
    <dbReference type="NCBI Taxonomy" id="118510"/>
    <lineage>
        <taxon>Eukaryota</taxon>
        <taxon>Viridiplantae</taxon>
        <taxon>Streptophyta</taxon>
        <taxon>Embryophyta</taxon>
        <taxon>Tracheophyta</taxon>
        <taxon>Spermatophyta</taxon>
        <taxon>Magnoliopsida</taxon>
        <taxon>eudicotyledons</taxon>
        <taxon>Gunneridae</taxon>
        <taxon>Pentapetalae</taxon>
        <taxon>asterids</taxon>
        <taxon>campanulids</taxon>
        <taxon>Asterales</taxon>
        <taxon>Asteraceae</taxon>
        <taxon>Asteroideae</taxon>
        <taxon>Anthemideae</taxon>
        <taxon>Anthemidinae</taxon>
        <taxon>Tanacetum</taxon>
    </lineage>
</organism>
<dbReference type="AlphaFoldDB" id="A0A699GSE3"/>
<name>A0A699GSE3_TANCI</name>
<proteinExistence type="predicted"/>
<protein>
    <submittedName>
        <fullName evidence="3">Uncharacterized protein</fullName>
    </submittedName>
</protein>
<reference evidence="3" key="1">
    <citation type="journal article" date="2019" name="Sci. Rep.">
        <title>Draft genome of Tanacetum cinerariifolium, the natural source of mosquito coil.</title>
        <authorList>
            <person name="Yamashiro T."/>
            <person name="Shiraishi A."/>
            <person name="Satake H."/>
            <person name="Nakayama K."/>
        </authorList>
    </citation>
    <scope>NUCLEOTIDE SEQUENCE</scope>
</reference>
<gene>
    <name evidence="3" type="ORF">Tci_007469</name>
</gene>
<feature type="compositionally biased region" description="Pro residues" evidence="2">
    <location>
        <begin position="160"/>
        <end position="173"/>
    </location>
</feature>
<dbReference type="EMBL" id="BKCJ010000697">
    <property type="protein sequence ID" value="GEU35491.1"/>
    <property type="molecule type" value="Genomic_DNA"/>
</dbReference>
<keyword evidence="1" id="KW-0175">Coiled coil</keyword>
<evidence type="ECO:0000313" key="3">
    <source>
        <dbReference type="EMBL" id="GEU35491.1"/>
    </source>
</evidence>
<feature type="coiled-coil region" evidence="1">
    <location>
        <begin position="204"/>
        <end position="231"/>
    </location>
</feature>
<feature type="region of interest" description="Disordered" evidence="2">
    <location>
        <begin position="137"/>
        <end position="180"/>
    </location>
</feature>
<comment type="caution">
    <text evidence="3">The sequence shown here is derived from an EMBL/GenBank/DDBJ whole genome shotgun (WGS) entry which is preliminary data.</text>
</comment>
<feature type="compositionally biased region" description="Basic and acidic residues" evidence="2">
    <location>
        <begin position="417"/>
        <end position="429"/>
    </location>
</feature>
<evidence type="ECO:0000256" key="2">
    <source>
        <dbReference type="SAM" id="MobiDB-lite"/>
    </source>
</evidence>
<evidence type="ECO:0000256" key="1">
    <source>
        <dbReference type="SAM" id="Coils"/>
    </source>
</evidence>
<feature type="region of interest" description="Disordered" evidence="2">
    <location>
        <begin position="406"/>
        <end position="429"/>
    </location>
</feature>